<keyword evidence="4 7" id="KW-0812">Transmembrane</keyword>
<dbReference type="PANTHER" id="PTHR30221">
    <property type="entry name" value="SMALL-CONDUCTANCE MECHANOSENSITIVE CHANNEL"/>
    <property type="match status" value="1"/>
</dbReference>
<dbReference type="GO" id="GO:0008381">
    <property type="term" value="F:mechanosensitive monoatomic ion channel activity"/>
    <property type="evidence" value="ECO:0007669"/>
    <property type="project" value="InterPro"/>
</dbReference>
<dbReference type="GeneID" id="98661012"/>
<comment type="subcellular location">
    <subcellularLocation>
        <location evidence="1">Cell membrane</location>
        <topology evidence="1">Multi-pass membrane protein</topology>
    </subcellularLocation>
</comment>
<accession>A0AAW4VRR9</accession>
<evidence type="ECO:0000256" key="7">
    <source>
        <dbReference type="SAM" id="Phobius"/>
    </source>
</evidence>
<evidence type="ECO:0000256" key="2">
    <source>
        <dbReference type="ARBA" id="ARBA00008017"/>
    </source>
</evidence>
<keyword evidence="11" id="KW-1185">Reference proteome</keyword>
<dbReference type="Gene3D" id="2.30.30.60">
    <property type="match status" value="1"/>
</dbReference>
<keyword evidence="5 7" id="KW-1133">Transmembrane helix</keyword>
<dbReference type="InterPro" id="IPR023408">
    <property type="entry name" value="MscS_beta-dom_sf"/>
</dbReference>
<gene>
    <name evidence="10" type="ORF">LKD22_00395</name>
</gene>
<dbReference type="InterPro" id="IPR045275">
    <property type="entry name" value="MscS_archaea/bacteria_type"/>
</dbReference>
<evidence type="ECO:0000259" key="9">
    <source>
        <dbReference type="Pfam" id="PF21082"/>
    </source>
</evidence>
<dbReference type="EMBL" id="JAJEPX010000001">
    <property type="protein sequence ID" value="MCC2175601.1"/>
    <property type="molecule type" value="Genomic_DNA"/>
</dbReference>
<evidence type="ECO:0000259" key="8">
    <source>
        <dbReference type="Pfam" id="PF00924"/>
    </source>
</evidence>
<name>A0AAW4VRR9_9FIRM</name>
<comment type="similarity">
    <text evidence="2">Belongs to the MscS (TC 1.A.23) family.</text>
</comment>
<dbReference type="Proteomes" id="UP001298753">
    <property type="component" value="Unassembled WGS sequence"/>
</dbReference>
<feature type="domain" description="Mechanosensitive ion channel MscS C-terminal" evidence="9">
    <location>
        <begin position="187"/>
        <end position="278"/>
    </location>
</feature>
<dbReference type="Gene3D" id="3.30.70.100">
    <property type="match status" value="1"/>
</dbReference>
<dbReference type="RefSeq" id="WP_165815512.1">
    <property type="nucleotide sequence ID" value="NZ_DBEZDI010000023.1"/>
</dbReference>
<feature type="transmembrane region" description="Helical" evidence="7">
    <location>
        <begin position="61"/>
        <end position="85"/>
    </location>
</feature>
<dbReference type="InterPro" id="IPR011066">
    <property type="entry name" value="MscS_channel_C_sf"/>
</dbReference>
<dbReference type="Pfam" id="PF21082">
    <property type="entry name" value="MS_channel_3rd"/>
    <property type="match status" value="1"/>
</dbReference>
<dbReference type="InterPro" id="IPR049278">
    <property type="entry name" value="MS_channel_C"/>
</dbReference>
<keyword evidence="3" id="KW-1003">Cell membrane</keyword>
<evidence type="ECO:0000313" key="10">
    <source>
        <dbReference type="EMBL" id="MCC2175601.1"/>
    </source>
</evidence>
<dbReference type="InterPro" id="IPR010920">
    <property type="entry name" value="LSM_dom_sf"/>
</dbReference>
<dbReference type="SUPFAM" id="SSF50182">
    <property type="entry name" value="Sm-like ribonucleoproteins"/>
    <property type="match status" value="1"/>
</dbReference>
<dbReference type="InterPro" id="IPR006685">
    <property type="entry name" value="MscS_channel_2nd"/>
</dbReference>
<evidence type="ECO:0000256" key="5">
    <source>
        <dbReference type="ARBA" id="ARBA00022989"/>
    </source>
</evidence>
<dbReference type="PANTHER" id="PTHR30221:SF1">
    <property type="entry name" value="SMALL-CONDUCTANCE MECHANOSENSITIVE CHANNEL"/>
    <property type="match status" value="1"/>
</dbReference>
<evidence type="ECO:0000313" key="11">
    <source>
        <dbReference type="Proteomes" id="UP001298753"/>
    </source>
</evidence>
<comment type="caution">
    <text evidence="10">The sequence shown here is derived from an EMBL/GenBank/DDBJ whole genome shotgun (WGS) entry which is preliminary data.</text>
</comment>
<dbReference type="GO" id="GO:0005886">
    <property type="term" value="C:plasma membrane"/>
    <property type="evidence" value="ECO:0007669"/>
    <property type="project" value="UniProtKB-SubCell"/>
</dbReference>
<feature type="domain" description="Mechanosensitive ion channel MscS" evidence="8">
    <location>
        <begin position="111"/>
        <end position="176"/>
    </location>
</feature>
<dbReference type="AlphaFoldDB" id="A0AAW4VRR9"/>
<proteinExistence type="inferred from homology"/>
<dbReference type="Gene3D" id="1.10.287.1260">
    <property type="match status" value="1"/>
</dbReference>
<evidence type="ECO:0000256" key="6">
    <source>
        <dbReference type="ARBA" id="ARBA00023136"/>
    </source>
</evidence>
<reference evidence="10 11" key="1">
    <citation type="submission" date="2021-10" db="EMBL/GenBank/DDBJ databases">
        <title>Anaerobic single-cell dispensing facilitates the cultivation of human gut bacteria.</title>
        <authorList>
            <person name="Afrizal A."/>
        </authorList>
    </citation>
    <scope>NUCLEOTIDE SEQUENCE [LARGE SCALE GENOMIC DNA]</scope>
    <source>
        <strain evidence="10 11">CLA-AA-H270</strain>
    </source>
</reference>
<evidence type="ECO:0000256" key="4">
    <source>
        <dbReference type="ARBA" id="ARBA00022692"/>
    </source>
</evidence>
<dbReference type="Pfam" id="PF00924">
    <property type="entry name" value="MS_channel_2nd"/>
    <property type="match status" value="1"/>
</dbReference>
<dbReference type="SUPFAM" id="SSF82689">
    <property type="entry name" value="Mechanosensitive channel protein MscS (YggB), C-terminal domain"/>
    <property type="match status" value="1"/>
</dbReference>
<evidence type="ECO:0000256" key="3">
    <source>
        <dbReference type="ARBA" id="ARBA00022475"/>
    </source>
</evidence>
<feature type="transmembrane region" description="Helical" evidence="7">
    <location>
        <begin position="20"/>
        <end position="40"/>
    </location>
</feature>
<evidence type="ECO:0000256" key="1">
    <source>
        <dbReference type="ARBA" id="ARBA00004651"/>
    </source>
</evidence>
<keyword evidence="6 7" id="KW-0472">Membrane</keyword>
<feature type="transmembrane region" description="Helical" evidence="7">
    <location>
        <begin position="97"/>
        <end position="123"/>
    </location>
</feature>
<protein>
    <submittedName>
        <fullName evidence="10">Mechanosensitive ion channel family protein</fullName>
    </submittedName>
</protein>
<organism evidence="10 11">
    <name type="scientific">Agathobaculum butyriciproducens</name>
    <dbReference type="NCBI Taxonomy" id="1628085"/>
    <lineage>
        <taxon>Bacteria</taxon>
        <taxon>Bacillati</taxon>
        <taxon>Bacillota</taxon>
        <taxon>Clostridia</taxon>
        <taxon>Eubacteriales</taxon>
        <taxon>Butyricicoccaceae</taxon>
        <taxon>Agathobaculum</taxon>
    </lineage>
</organism>
<sequence>MFEWFTEFMESPLGKLISTGILAVAVLLLTLAAAGLVNRLMKKLVDRHRKTNSSIATVLGFVRYIAVAAVYFAGGMVIVGAIPVLSSAVRTLLATGGVIAVVAGLAAQEALGSVVSGVMILAFKPFKMGDVVRYVDNDITGCVEEITLHHTAVRTFENKRVIIPNSKMNSAIIENADYADSKVCVFLTVGITYESDLKKAKELLAREVRKQPAFLDIRTEQQKKDGVPDVPVVVLELADSAVVLRASLWAKDNATAFALKCAVLEGIKLTYDAEGIDIAYPHMQVVKSEK</sequence>